<keyword evidence="3" id="KW-1185">Reference proteome</keyword>
<feature type="compositionally biased region" description="Polar residues" evidence="1">
    <location>
        <begin position="9"/>
        <end position="22"/>
    </location>
</feature>
<comment type="caution">
    <text evidence="2">The sequence shown here is derived from an EMBL/GenBank/DDBJ whole genome shotgun (WGS) entry which is preliminary data.</text>
</comment>
<dbReference type="EMBL" id="JAOPHQ010002277">
    <property type="protein sequence ID" value="KAK0147914.1"/>
    <property type="molecule type" value="Genomic_DNA"/>
</dbReference>
<feature type="compositionally biased region" description="Low complexity" evidence="1">
    <location>
        <begin position="40"/>
        <end position="49"/>
    </location>
</feature>
<proteinExistence type="predicted"/>
<evidence type="ECO:0000313" key="2">
    <source>
        <dbReference type="EMBL" id="KAK0147914.1"/>
    </source>
</evidence>
<dbReference type="InterPro" id="IPR036691">
    <property type="entry name" value="Endo/exonu/phosph_ase_sf"/>
</dbReference>
<name>A0AA47MWN1_MERPO</name>
<evidence type="ECO:0000313" key="3">
    <source>
        <dbReference type="Proteomes" id="UP001174136"/>
    </source>
</evidence>
<feature type="region of interest" description="Disordered" evidence="1">
    <location>
        <begin position="40"/>
        <end position="67"/>
    </location>
</feature>
<dbReference type="SUPFAM" id="SSF56219">
    <property type="entry name" value="DNase I-like"/>
    <property type="match status" value="1"/>
</dbReference>
<accession>A0AA47MWN1</accession>
<evidence type="ECO:0000256" key="1">
    <source>
        <dbReference type="SAM" id="MobiDB-lite"/>
    </source>
</evidence>
<protein>
    <recommendedName>
        <fullName evidence="4">Endonuclease/exonuclease/phosphatase domain-containing protein</fullName>
    </recommendedName>
</protein>
<dbReference type="AlphaFoldDB" id="A0AA47MWN1"/>
<dbReference type="Proteomes" id="UP001174136">
    <property type="component" value="Unassembled WGS sequence"/>
</dbReference>
<gene>
    <name evidence="2" type="ORF">N1851_012375</name>
</gene>
<reference evidence="2" key="1">
    <citation type="journal article" date="2023" name="Front. Mar. Sci.">
        <title>A new Merluccius polli reference genome to investigate the effects of global change in West African waters.</title>
        <authorList>
            <person name="Mateo J.L."/>
            <person name="Blanco-Fernandez C."/>
            <person name="Garcia-Vazquez E."/>
            <person name="Machado-Schiaffino G."/>
        </authorList>
    </citation>
    <scope>NUCLEOTIDE SEQUENCE</scope>
    <source>
        <strain evidence="2">C29</strain>
        <tissue evidence="2">Fin</tissue>
    </source>
</reference>
<evidence type="ECO:0008006" key="4">
    <source>
        <dbReference type="Google" id="ProtNLM"/>
    </source>
</evidence>
<organism evidence="2 3">
    <name type="scientific">Merluccius polli</name>
    <name type="common">Benguela hake</name>
    <name type="synonym">Merluccius cadenati</name>
    <dbReference type="NCBI Taxonomy" id="89951"/>
    <lineage>
        <taxon>Eukaryota</taxon>
        <taxon>Metazoa</taxon>
        <taxon>Chordata</taxon>
        <taxon>Craniata</taxon>
        <taxon>Vertebrata</taxon>
        <taxon>Euteleostomi</taxon>
        <taxon>Actinopterygii</taxon>
        <taxon>Neopterygii</taxon>
        <taxon>Teleostei</taxon>
        <taxon>Neoteleostei</taxon>
        <taxon>Acanthomorphata</taxon>
        <taxon>Zeiogadaria</taxon>
        <taxon>Gadariae</taxon>
        <taxon>Gadiformes</taxon>
        <taxon>Gadoidei</taxon>
        <taxon>Merlucciidae</taxon>
        <taxon>Merluccius</taxon>
    </lineage>
</organism>
<sequence length="320" mass="34696">MIAHAPQVCSPTQPESSQSDSGQGELVLRWLSSAAAGGSSAVLGSPSVSHPCQRSPTLGQCGRRNGRDPAAKRLPELIAANLVNECARGVPRAAVAPDTRQFLMEPRPAHVKPNRADRAGHKNTTGSAFEFHTVAVTLSIKLYIAVIYRPPGPFCDFFDEMDALLSCFPEDGTPLVVLGDINIQPEKLHSSDLTNFFTTFDLTLSPLPSYPQGWEPTRPCLHKVLLYLSPLCYPPPRSSTSLPPAPHIVNSRLRPHAPARTLRATTLACRLVPPSLRAGKGCTAKSQLFSVLAPHWWNHLPADVRTAESITCFRVPLDPT</sequence>
<feature type="region of interest" description="Disordered" evidence="1">
    <location>
        <begin position="1"/>
        <end position="23"/>
    </location>
</feature>